<dbReference type="PANTHER" id="PTHR42788:SF13">
    <property type="entry name" value="ALIPHATIC SULFONATES IMPORT ATP-BINDING PROTEIN SSUB"/>
    <property type="match status" value="1"/>
</dbReference>
<proteinExistence type="predicted"/>
<keyword evidence="1" id="KW-0813">Transport</keyword>
<dbReference type="InterPro" id="IPR003593">
    <property type="entry name" value="AAA+_ATPase"/>
</dbReference>
<accession>A0A2M6XSN3</accession>
<evidence type="ECO:0000313" key="6">
    <source>
        <dbReference type="Proteomes" id="UP000230586"/>
    </source>
</evidence>
<evidence type="ECO:0000259" key="4">
    <source>
        <dbReference type="PROSITE" id="PS50893"/>
    </source>
</evidence>
<dbReference type="SUPFAM" id="SSF52540">
    <property type="entry name" value="P-loop containing nucleoside triphosphate hydrolases"/>
    <property type="match status" value="1"/>
</dbReference>
<feature type="non-terminal residue" evidence="5">
    <location>
        <position position="1"/>
    </location>
</feature>
<feature type="domain" description="ABC transporter" evidence="4">
    <location>
        <begin position="1"/>
        <end position="228"/>
    </location>
</feature>
<evidence type="ECO:0000256" key="3">
    <source>
        <dbReference type="ARBA" id="ARBA00022840"/>
    </source>
</evidence>
<sequence length="246" mass="28169">SKSFPARNSVESLSVLDDISLEVLESEFFCIVGPSGCGKSTIINLVAGFFPADNGKITIDHKPVTAPDSSRTVVFQEYALFPWKTVFENIEFGLKCKNVEDRERQRIVQELLKKVRLEKFTDNYPHELSGGMKQRVALARAFAVKPDIILMDEPFASLDQQTRDLLQEELINFQVELKQTILFVTHNVEEALFLGDRILVLSHRPSRIKSLVSVPFDKPRSPDIRNEKQFLDLKNKIWHSLREEIV</sequence>
<reference evidence="6" key="1">
    <citation type="submission" date="2017-09" db="EMBL/GenBank/DDBJ databases">
        <title>Depth-based differentiation of microbial function through sediment-hosted aquifers and enrichment of novel symbionts in the deep terrestrial subsurface.</title>
        <authorList>
            <person name="Probst A.J."/>
            <person name="Ladd B."/>
            <person name="Jarett J.K."/>
            <person name="Geller-Mcgrath D.E."/>
            <person name="Sieber C.M.K."/>
            <person name="Emerson J.B."/>
            <person name="Anantharaman K."/>
            <person name="Thomas B.C."/>
            <person name="Malmstrom R."/>
            <person name="Stieglmeier M."/>
            <person name="Klingl A."/>
            <person name="Woyke T."/>
            <person name="Ryan C.M."/>
            <person name="Banfield J.F."/>
        </authorList>
    </citation>
    <scope>NUCLEOTIDE SEQUENCE [LARGE SCALE GENOMIC DNA]</scope>
</reference>
<evidence type="ECO:0000256" key="2">
    <source>
        <dbReference type="ARBA" id="ARBA00022741"/>
    </source>
</evidence>
<evidence type="ECO:0000313" key="5">
    <source>
        <dbReference type="EMBL" id="PIU10648.1"/>
    </source>
</evidence>
<dbReference type="Pfam" id="PF00005">
    <property type="entry name" value="ABC_tran"/>
    <property type="match status" value="1"/>
</dbReference>
<dbReference type="Gene3D" id="3.40.50.300">
    <property type="entry name" value="P-loop containing nucleotide triphosphate hydrolases"/>
    <property type="match status" value="1"/>
</dbReference>
<evidence type="ECO:0000256" key="1">
    <source>
        <dbReference type="ARBA" id="ARBA00022448"/>
    </source>
</evidence>
<dbReference type="GO" id="GO:0016887">
    <property type="term" value="F:ATP hydrolysis activity"/>
    <property type="evidence" value="ECO:0007669"/>
    <property type="project" value="InterPro"/>
</dbReference>
<comment type="caution">
    <text evidence="5">The sequence shown here is derived from an EMBL/GenBank/DDBJ whole genome shotgun (WGS) entry which is preliminary data.</text>
</comment>
<dbReference type="GO" id="GO:0005524">
    <property type="term" value="F:ATP binding"/>
    <property type="evidence" value="ECO:0007669"/>
    <property type="project" value="UniProtKB-KW"/>
</dbReference>
<keyword evidence="2" id="KW-0547">Nucleotide-binding</keyword>
<protein>
    <submittedName>
        <fullName evidence="5">ABC transporter ATP-binding protein</fullName>
    </submittedName>
</protein>
<keyword evidence="3 5" id="KW-0067">ATP-binding</keyword>
<dbReference type="Proteomes" id="UP000230586">
    <property type="component" value="Unassembled WGS sequence"/>
</dbReference>
<dbReference type="PROSITE" id="PS00211">
    <property type="entry name" value="ABC_TRANSPORTER_1"/>
    <property type="match status" value="1"/>
</dbReference>
<dbReference type="SMART" id="SM00382">
    <property type="entry name" value="AAA"/>
    <property type="match status" value="1"/>
</dbReference>
<dbReference type="InterPro" id="IPR017871">
    <property type="entry name" value="ABC_transporter-like_CS"/>
</dbReference>
<dbReference type="EMBL" id="PEXX01000036">
    <property type="protein sequence ID" value="PIU10648.1"/>
    <property type="molecule type" value="Genomic_DNA"/>
</dbReference>
<name>A0A2M6XSN3_9BACT</name>
<dbReference type="InterPro" id="IPR027417">
    <property type="entry name" value="P-loop_NTPase"/>
</dbReference>
<dbReference type="AlphaFoldDB" id="A0A2M6XSN3"/>
<dbReference type="CDD" id="cd03293">
    <property type="entry name" value="ABC_NrtD_SsuB_transporters"/>
    <property type="match status" value="1"/>
</dbReference>
<dbReference type="PROSITE" id="PS50893">
    <property type="entry name" value="ABC_TRANSPORTER_2"/>
    <property type="match status" value="1"/>
</dbReference>
<gene>
    <name evidence="5" type="ORF">COT27_01820</name>
</gene>
<dbReference type="PANTHER" id="PTHR42788">
    <property type="entry name" value="TAURINE IMPORT ATP-BINDING PROTEIN-RELATED"/>
    <property type="match status" value="1"/>
</dbReference>
<dbReference type="InterPro" id="IPR050166">
    <property type="entry name" value="ABC_transporter_ATP-bind"/>
</dbReference>
<organism evidence="5 6">
    <name type="scientific">Candidatus Kuenenbacteria bacterium CG08_land_8_20_14_0_20_37_23</name>
    <dbReference type="NCBI Taxonomy" id="1974617"/>
    <lineage>
        <taxon>Bacteria</taxon>
        <taxon>Candidatus Kueneniibacteriota</taxon>
    </lineage>
</organism>
<dbReference type="InterPro" id="IPR003439">
    <property type="entry name" value="ABC_transporter-like_ATP-bd"/>
</dbReference>